<name>A0A1X7UYL4_AMPQE</name>
<gene>
    <name evidence="6" type="primary">100637543</name>
</gene>
<organism evidence="6">
    <name type="scientific">Amphimedon queenslandica</name>
    <name type="common">Sponge</name>
    <dbReference type="NCBI Taxonomy" id="400682"/>
    <lineage>
        <taxon>Eukaryota</taxon>
        <taxon>Metazoa</taxon>
        <taxon>Porifera</taxon>
        <taxon>Demospongiae</taxon>
        <taxon>Heteroscleromorpha</taxon>
        <taxon>Haplosclerida</taxon>
        <taxon>Niphatidae</taxon>
        <taxon>Amphimedon</taxon>
    </lineage>
</organism>
<dbReference type="GO" id="GO:0032259">
    <property type="term" value="P:methylation"/>
    <property type="evidence" value="ECO:0007669"/>
    <property type="project" value="UniProtKB-KW"/>
</dbReference>
<dbReference type="InParanoid" id="A0A1X7UYL4"/>
<evidence type="ECO:0000256" key="5">
    <source>
        <dbReference type="HAMAP-Rule" id="MF_03187"/>
    </source>
</evidence>
<dbReference type="Pfam" id="PF10237">
    <property type="entry name" value="N6-adenineMlase"/>
    <property type="match status" value="1"/>
</dbReference>
<evidence type="ECO:0000313" key="6">
    <source>
        <dbReference type="EnsemblMetazoa" id="Aqu2.1.33060_001"/>
    </source>
</evidence>
<dbReference type="PANTHER" id="PTHR13200:SF0">
    <property type="entry name" value="EEF1A LYSINE METHYLTRANSFERASE 1"/>
    <property type="match status" value="1"/>
</dbReference>
<comment type="function">
    <text evidence="5">S-adenosyl-L-methionine-dependent protein-lysine N-methyltransferase that methylates elongation factor 1-alpha.</text>
</comment>
<dbReference type="HAMAP" id="MF_03187">
    <property type="entry name" value="Methyltr_EFM5"/>
    <property type="match status" value="1"/>
</dbReference>
<reference evidence="6" key="2">
    <citation type="submission" date="2017-05" db="UniProtKB">
        <authorList>
            <consortium name="EnsemblMetazoa"/>
        </authorList>
    </citation>
    <scope>IDENTIFICATION</scope>
</reference>
<reference evidence="7" key="1">
    <citation type="journal article" date="2010" name="Nature">
        <title>The Amphimedon queenslandica genome and the evolution of animal complexity.</title>
        <authorList>
            <person name="Srivastava M."/>
            <person name="Simakov O."/>
            <person name="Chapman J."/>
            <person name="Fahey B."/>
            <person name="Gauthier M.E."/>
            <person name="Mitros T."/>
            <person name="Richards G.S."/>
            <person name="Conaco C."/>
            <person name="Dacre M."/>
            <person name="Hellsten U."/>
            <person name="Larroux C."/>
            <person name="Putnam N.H."/>
            <person name="Stanke M."/>
            <person name="Adamska M."/>
            <person name="Darling A."/>
            <person name="Degnan S.M."/>
            <person name="Oakley T.H."/>
            <person name="Plachetzki D.C."/>
            <person name="Zhai Y."/>
            <person name="Adamski M."/>
            <person name="Calcino A."/>
            <person name="Cummins S.F."/>
            <person name="Goodstein D.M."/>
            <person name="Harris C."/>
            <person name="Jackson D.J."/>
            <person name="Leys S.P."/>
            <person name="Shu S."/>
            <person name="Woodcroft B.J."/>
            <person name="Vervoort M."/>
            <person name="Kosik K.S."/>
            <person name="Manning G."/>
            <person name="Degnan B.M."/>
            <person name="Rokhsar D.S."/>
        </authorList>
    </citation>
    <scope>NUCLEOTIDE SEQUENCE [LARGE SCALE GENOMIC DNA]</scope>
</reference>
<dbReference type="InterPro" id="IPR002052">
    <property type="entry name" value="DNA_methylase_N6_adenine_CS"/>
</dbReference>
<dbReference type="PROSITE" id="PS00092">
    <property type="entry name" value="N6_MTASE"/>
    <property type="match status" value="1"/>
</dbReference>
<evidence type="ECO:0000256" key="2">
    <source>
        <dbReference type="ARBA" id="ARBA00022490"/>
    </source>
</evidence>
<dbReference type="EnsemblMetazoa" id="Aqu2.1.33060_001">
    <property type="protein sequence ID" value="Aqu2.1.33060_001"/>
    <property type="gene ID" value="Aqu2.1.33060"/>
</dbReference>
<keyword evidence="3 5" id="KW-0489">Methyltransferase</keyword>
<dbReference type="OrthoDB" id="206354at2759"/>
<dbReference type="OMA" id="CNFRPEH"/>
<protein>
    <recommendedName>
        <fullName evidence="5">Protein-lysine N-methyltransferase 100637543</fullName>
        <ecNumber evidence="5">2.1.1.-</ecNumber>
    </recommendedName>
</protein>
<proteinExistence type="inferred from homology"/>
<dbReference type="InterPro" id="IPR019369">
    <property type="entry name" value="Efm5/EEF1AKMT1"/>
</dbReference>
<accession>A0A1X7UYL4</accession>
<evidence type="ECO:0000256" key="4">
    <source>
        <dbReference type="ARBA" id="ARBA00022679"/>
    </source>
</evidence>
<dbReference type="Proteomes" id="UP000007879">
    <property type="component" value="Unassembled WGS sequence"/>
</dbReference>
<keyword evidence="7" id="KW-1185">Reference proteome</keyword>
<dbReference type="AlphaFoldDB" id="A0A1X7UYL4"/>
<dbReference type="EnsemblMetazoa" id="XM_003386216.3">
    <property type="protein sequence ID" value="XP_003386264.1"/>
    <property type="gene ID" value="LOC100637543"/>
</dbReference>
<dbReference type="GO" id="GO:0005737">
    <property type="term" value="C:cytoplasm"/>
    <property type="evidence" value="ECO:0007669"/>
    <property type="project" value="UniProtKB-SubCell"/>
</dbReference>
<comment type="similarity">
    <text evidence="5">Belongs to the class I-like SAM-binding methyltransferase superfamily. EFM5 family.</text>
</comment>
<keyword evidence="2 5" id="KW-0963">Cytoplasm</keyword>
<dbReference type="eggNOG" id="KOG3350">
    <property type="taxonomic scope" value="Eukaryota"/>
</dbReference>
<dbReference type="FunCoup" id="A0A1X7UYL4">
    <property type="interactions" value="72"/>
</dbReference>
<dbReference type="PANTHER" id="PTHR13200">
    <property type="entry name" value="EEF1A LYSINE METHYLTRANSFERASE 1"/>
    <property type="match status" value="1"/>
</dbReference>
<evidence type="ECO:0000256" key="1">
    <source>
        <dbReference type="ARBA" id="ARBA00004496"/>
    </source>
</evidence>
<dbReference type="STRING" id="400682.A0A1X7UYL4"/>
<keyword evidence="4 5" id="KW-0808">Transferase</keyword>
<dbReference type="GO" id="GO:0003676">
    <property type="term" value="F:nucleic acid binding"/>
    <property type="evidence" value="ECO:0007669"/>
    <property type="project" value="InterPro"/>
</dbReference>
<comment type="subcellular location">
    <subcellularLocation>
        <location evidence="1 5">Cytoplasm</location>
    </subcellularLocation>
</comment>
<sequence length="205" mass="23253">MATDEGDEDIPVLSAYALAALQEFYDEQIAKQECVNTVQEDWQLSQFWYDEETTATLAEECFKESEGNIACISCPTLYAKLSQDSSCKQSRIVLLEYDKRFAIHGEDYVHYDYNAPLDVPDSIKSLGFDLVIADPPFLSEECLTKVSQTIRLLTTNKIILCTGTVMGELAKQILQVEECRNFIPRHRNNLANSFSCYVNYDSALK</sequence>
<dbReference type="EC" id="2.1.1.-" evidence="5"/>
<evidence type="ECO:0000256" key="3">
    <source>
        <dbReference type="ARBA" id="ARBA00022603"/>
    </source>
</evidence>
<dbReference type="InterPro" id="IPR041370">
    <property type="entry name" value="Mlase_EEF1AKMT1/ZCCHC4"/>
</dbReference>
<evidence type="ECO:0000313" key="7">
    <source>
        <dbReference type="Proteomes" id="UP000007879"/>
    </source>
</evidence>
<dbReference type="GO" id="GO:0016279">
    <property type="term" value="F:protein-lysine N-methyltransferase activity"/>
    <property type="evidence" value="ECO:0007669"/>
    <property type="project" value="UniProtKB-UniRule"/>
</dbReference>
<dbReference type="KEGG" id="aqu:100637543"/>